<dbReference type="InterPro" id="IPR056301">
    <property type="entry name" value="GWD-like_N_Ig"/>
</dbReference>
<feature type="domain" description="Alpha-glucan water dikinase phosphohistidine-like" evidence="13">
    <location>
        <begin position="1002"/>
        <end position="1114"/>
    </location>
</feature>
<keyword evidence="7" id="KW-0418">Kinase</keyword>
<dbReference type="InterPro" id="IPR054481">
    <property type="entry name" value="GWD1_pHisD"/>
</dbReference>
<dbReference type="KEGG" id="soe:110799235"/>
<dbReference type="Pfam" id="PF23166">
    <property type="entry name" value="Ig_N_CWD1"/>
    <property type="match status" value="2"/>
</dbReference>
<evidence type="ECO:0000259" key="15">
    <source>
        <dbReference type="Pfam" id="PF23229"/>
    </source>
</evidence>
<dbReference type="OrthoDB" id="6123450at2759"/>
<evidence type="ECO:0000259" key="14">
    <source>
        <dbReference type="Pfam" id="PF23166"/>
    </source>
</evidence>
<name>A0A9R0J3A8_SPIOL</name>
<feature type="domain" description="Pyruvate phosphate dikinase AMP/ATP-binding" evidence="12">
    <location>
        <begin position="1258"/>
        <end position="1459"/>
    </location>
</feature>
<keyword evidence="9" id="KW-0460">Magnesium</keyword>
<comment type="subunit">
    <text evidence="3">Homodimer.</text>
</comment>
<feature type="compositionally biased region" description="Basic and acidic residues" evidence="11">
    <location>
        <begin position="313"/>
        <end position="330"/>
    </location>
</feature>
<evidence type="ECO:0000256" key="7">
    <source>
        <dbReference type="ARBA" id="ARBA00022777"/>
    </source>
</evidence>
<dbReference type="InterPro" id="IPR002192">
    <property type="entry name" value="PPDK_AMP/ATP-bd"/>
</dbReference>
<dbReference type="InterPro" id="IPR013815">
    <property type="entry name" value="ATP_grasp_subdomain_1"/>
</dbReference>
<dbReference type="SUPFAM" id="SSF56059">
    <property type="entry name" value="Glutathione synthetase ATP-binding domain-like"/>
    <property type="match status" value="1"/>
</dbReference>
<dbReference type="InterPro" id="IPR055495">
    <property type="entry name" value="CWD_DUF7067"/>
</dbReference>
<evidence type="ECO:0000256" key="1">
    <source>
        <dbReference type="ARBA" id="ARBA00001946"/>
    </source>
</evidence>
<feature type="domain" description="Alpha-glucan water dikinase-like N-terminal Ig-like" evidence="14">
    <location>
        <begin position="85"/>
        <end position="203"/>
    </location>
</feature>
<reference evidence="16" key="1">
    <citation type="journal article" date="2021" name="Nat. Commun.">
        <title>Genomic analyses provide insights into spinach domestication and the genetic basis of agronomic traits.</title>
        <authorList>
            <person name="Cai X."/>
            <person name="Sun X."/>
            <person name="Xu C."/>
            <person name="Sun H."/>
            <person name="Wang X."/>
            <person name="Ge C."/>
            <person name="Zhang Z."/>
            <person name="Wang Q."/>
            <person name="Fei Z."/>
            <person name="Jiao C."/>
            <person name="Wang Q."/>
        </authorList>
    </citation>
    <scope>NUCLEOTIDE SEQUENCE [LARGE SCALE GENOMIC DNA]</scope>
    <source>
        <strain evidence="16">cv. Varoflay</strain>
    </source>
</reference>
<proteinExistence type="inferred from homology"/>
<dbReference type="Gene3D" id="3.30.1490.20">
    <property type="entry name" value="ATP-grasp fold, A domain"/>
    <property type="match status" value="1"/>
</dbReference>
<feature type="region of interest" description="Disordered" evidence="11">
    <location>
        <begin position="266"/>
        <end position="289"/>
    </location>
</feature>
<dbReference type="GO" id="GO:0050521">
    <property type="term" value="F:alpha-glucan, water dikinase activity"/>
    <property type="evidence" value="ECO:0000318"/>
    <property type="project" value="GO_Central"/>
</dbReference>
<keyword evidence="6" id="KW-0547">Nucleotide-binding</keyword>
<evidence type="ECO:0000256" key="8">
    <source>
        <dbReference type="ARBA" id="ARBA00022840"/>
    </source>
</evidence>
<evidence type="ECO:0000256" key="10">
    <source>
        <dbReference type="ARBA" id="ARBA00023277"/>
    </source>
</evidence>
<dbReference type="Pfam" id="PF01326">
    <property type="entry name" value="PPDK_N"/>
    <property type="match status" value="1"/>
</dbReference>
<gene>
    <name evidence="17" type="primary">LOC110799235</name>
</gene>
<dbReference type="GO" id="GO:0046872">
    <property type="term" value="F:metal ion binding"/>
    <property type="evidence" value="ECO:0007669"/>
    <property type="project" value="UniProtKB-KW"/>
</dbReference>
<comment type="similarity">
    <text evidence="2">Belongs to the PEP-utilizing enzyme family.</text>
</comment>
<keyword evidence="5" id="KW-0479">Metal-binding</keyword>
<evidence type="ECO:0000256" key="3">
    <source>
        <dbReference type="ARBA" id="ARBA00011738"/>
    </source>
</evidence>
<dbReference type="Pfam" id="PF22973">
    <property type="entry name" value="GWD1_pHisD"/>
    <property type="match status" value="1"/>
</dbReference>
<feature type="region of interest" description="Disordered" evidence="11">
    <location>
        <begin position="304"/>
        <end position="330"/>
    </location>
</feature>
<dbReference type="Pfam" id="PF23229">
    <property type="entry name" value="DUF7067"/>
    <property type="match status" value="2"/>
</dbReference>
<dbReference type="Proteomes" id="UP000813463">
    <property type="component" value="Chromosome 1"/>
</dbReference>
<evidence type="ECO:0000259" key="13">
    <source>
        <dbReference type="Pfam" id="PF22973"/>
    </source>
</evidence>
<evidence type="ECO:0000256" key="6">
    <source>
        <dbReference type="ARBA" id="ARBA00022741"/>
    </source>
</evidence>
<dbReference type="Gene3D" id="3.30.470.20">
    <property type="entry name" value="ATP-grasp fold, B domain"/>
    <property type="match status" value="1"/>
</dbReference>
<feature type="compositionally biased region" description="Basic and acidic residues" evidence="11">
    <location>
        <begin position="274"/>
        <end position="289"/>
    </location>
</feature>
<organism evidence="16 17">
    <name type="scientific">Spinacia oleracea</name>
    <name type="common">Spinach</name>
    <dbReference type="NCBI Taxonomy" id="3562"/>
    <lineage>
        <taxon>Eukaryota</taxon>
        <taxon>Viridiplantae</taxon>
        <taxon>Streptophyta</taxon>
        <taxon>Embryophyta</taxon>
        <taxon>Tracheophyta</taxon>
        <taxon>Spermatophyta</taxon>
        <taxon>Magnoliopsida</taxon>
        <taxon>eudicotyledons</taxon>
        <taxon>Gunneridae</taxon>
        <taxon>Pentapetalae</taxon>
        <taxon>Caryophyllales</taxon>
        <taxon>Chenopodiaceae</taxon>
        <taxon>Chenopodioideae</taxon>
        <taxon>Anserineae</taxon>
        <taxon>Spinacia</taxon>
    </lineage>
</organism>
<feature type="domain" description="DUF7067" evidence="15">
    <location>
        <begin position="215"/>
        <end position="270"/>
    </location>
</feature>
<evidence type="ECO:0000256" key="11">
    <source>
        <dbReference type="SAM" id="MobiDB-lite"/>
    </source>
</evidence>
<evidence type="ECO:0000256" key="5">
    <source>
        <dbReference type="ARBA" id="ARBA00022723"/>
    </source>
</evidence>
<comment type="cofactor">
    <cofactor evidence="1">
        <name>Mg(2+)</name>
        <dbReference type="ChEBI" id="CHEBI:18420"/>
    </cofactor>
</comment>
<sequence length="1460" mass="162719">MSNLIGKNVSLSLLEHQSKINSGIPILKAQATSKLRNSNNTVFSKQFYGKSLRSCTNPKNFMATRRFSYVARAVLAADPASQQADKYNLDGDIELQVSVSPMSSGCISKVEIVVTNSHDDNMVLHWGGIRDSKEKWALPSRRPDGTRVHKDRALRTPFQKSGSGCSLTIEIDDPAVQAIEFLILNEARNIWFKNNGQNFHVRLPRKSEHAQQVPEDLVQVQAYLRWERMGKQMYTPEQEKVEYEAARAELMDEVARGVSIQELRERLKKGSNASEDKGQPPSKSESRIPDDLVSIQSYLRWEKAGKPNYSSDEQSREFEEARKELQRELDKGASVDDIRKKIAKGEIKTRVTKQVEKQRNYSSERIQRKKRDLKQVISKHTAEPVDNVSTKVTDPKTLSAVELFSEAKQAQDGDLLRKKMFKLADKQLLVLVTKLDGKTKVCLATDFKEPLTLHWALSAKGNEWSQPPQSILPPGSSLLDKAAETQFVSVSSDDSSQQFPLQSLEIEIEGDDFVGMPFVLVSSDNWMKDNGSDFYVDIRVKPKQKDAGDGNGTAKSLLEKIASLESEAQKSFMHRFNIGADLLDEAVDAGELGLAGILVWMRFMATRQLIWNKNYNVKPREISKAQDRLTDNLQNVFRSQPQHQELIRMIMSTVGRGGEGDVGQRIRDEILVIQRNNDCKGGIMEEWHQKLHNNTSPDDVVICQALIDYIKSDFDISVYWKTLNENGISKERLLSYDRAIHSEPHFRSEQKEGLLRDLGHYMRTLKAVHSGADLEAAISNCMGYKTEGQGFMVGVNIDPLPGLPAGFPDLLQFILVHVEDKNVEPLLEALLEARQELRPLLFKSHSRLKDLIFLDIALDSSVRTVIERGYEELNNAGPEKIMYFISMVVENLALSSDDNEDLVYCIKGWKRALDMLSSNDKDWALYAKSVLDRTRLALASKAELYQHILQPSADYLGSLLEVDQGALSIFTEEMIRAGSAASVSALLNRLDPVLRETANLGSWQIISPVEAVGYVVVVDELLSVQNKTYEQPTILVANHVRGEEEIPDGTVAVLTPDMPDVLSHVSVRARNCKVCFATCFDSKILSELQAAEGKLLRLQPTSTDVLYSEVSEGELNGASSSVTSDDVPPSISLDKKKFGGKYAISADEFTSELVGAKSRNISYLRGKVPSSVGIPTSVALPFGSFEEVLSYGPNKGVNDKLKILKKELNGGDVGALAKIRSTVLELVEPPQLVEELKTKMKGSGMPWPGDEGEKRWQQAWTSIKKVWASKWNERAYFSTRKVGLDHEYLCMAVLVQEIISADYAFVIHTTNPSSGDSSEIYAEAVKGLGETLVGAYPGRALSFISKKSDLNSPKVLGYPSKPIGLFIKQSIIFRSDSNGEDLEGYAGAGLYDSVPMDEEEKVVLDYSDDKLMNDSNFRQSILSGIAKTGSAIEELYGSPQDIEGVVKDGKIYVVQTRPQM</sequence>
<evidence type="ECO:0000313" key="16">
    <source>
        <dbReference type="Proteomes" id="UP000813463"/>
    </source>
</evidence>
<dbReference type="GO" id="GO:0005983">
    <property type="term" value="P:starch catabolic process"/>
    <property type="evidence" value="ECO:0000318"/>
    <property type="project" value="GO_Central"/>
</dbReference>
<evidence type="ECO:0000313" key="17">
    <source>
        <dbReference type="RefSeq" id="XP_021860146.1"/>
    </source>
</evidence>
<dbReference type="GeneID" id="110799235"/>
<keyword evidence="10" id="KW-0119">Carbohydrate metabolism</keyword>
<feature type="domain" description="Alpha-glucan water dikinase-like N-terminal Ig-like" evidence="14">
    <location>
        <begin position="418"/>
        <end position="537"/>
    </location>
</feature>
<feature type="domain" description="DUF7067" evidence="15">
    <location>
        <begin position="290"/>
        <end position="344"/>
    </location>
</feature>
<dbReference type="GO" id="GO:0005524">
    <property type="term" value="F:ATP binding"/>
    <property type="evidence" value="ECO:0007669"/>
    <property type="project" value="UniProtKB-KW"/>
</dbReference>
<evidence type="ECO:0000256" key="4">
    <source>
        <dbReference type="ARBA" id="ARBA00022679"/>
    </source>
</evidence>
<evidence type="ECO:0000259" key="12">
    <source>
        <dbReference type="Pfam" id="PF01326"/>
    </source>
</evidence>
<protein>
    <submittedName>
        <fullName evidence="17">Alpha-glucan water dikinase, chloroplastic</fullName>
    </submittedName>
</protein>
<evidence type="ECO:0000256" key="2">
    <source>
        <dbReference type="ARBA" id="ARBA00007837"/>
    </source>
</evidence>
<dbReference type="PANTHER" id="PTHR46999:SF1">
    <property type="entry name" value="ALPHA-GLUCAN WATER DIKINASE 1, CHLOROPLASTIC"/>
    <property type="match status" value="1"/>
</dbReference>
<reference evidence="17" key="2">
    <citation type="submission" date="2025-08" db="UniProtKB">
        <authorList>
            <consortium name="RefSeq"/>
        </authorList>
    </citation>
    <scope>IDENTIFICATION</scope>
    <source>
        <tissue evidence="17">Leaf</tissue>
    </source>
</reference>
<keyword evidence="8" id="KW-0067">ATP-binding</keyword>
<dbReference type="RefSeq" id="XP_021860146.1">
    <property type="nucleotide sequence ID" value="XM_022004454.2"/>
</dbReference>
<evidence type="ECO:0000256" key="9">
    <source>
        <dbReference type="ARBA" id="ARBA00022842"/>
    </source>
</evidence>
<dbReference type="PANTHER" id="PTHR46999">
    <property type="entry name" value="ALPHA-GLUCAN WATER DIKINASE 1, CHLOROPLASTIC-RELATED"/>
    <property type="match status" value="1"/>
</dbReference>
<accession>A0A9R0J3A8</accession>
<keyword evidence="16" id="KW-1185">Reference proteome</keyword>
<keyword evidence="4" id="KW-0808">Transferase</keyword>